<evidence type="ECO:0000256" key="1">
    <source>
        <dbReference type="ARBA" id="ARBA00023224"/>
    </source>
</evidence>
<keyword evidence="6" id="KW-0812">Transmembrane</keyword>
<evidence type="ECO:0000256" key="5">
    <source>
        <dbReference type="SAM" id="MobiDB-lite"/>
    </source>
</evidence>
<proteinExistence type="inferred from homology"/>
<reference evidence="8 9" key="1">
    <citation type="submission" date="2015-01" db="EMBL/GenBank/DDBJ databases">
        <title>Desulfovibrio sp. JC271 draft genome sequence.</title>
        <authorList>
            <person name="Shivani Y."/>
            <person name="Subhash Y."/>
            <person name="Sasikala C."/>
            <person name="Ramana C.V."/>
        </authorList>
    </citation>
    <scope>NUCLEOTIDE SEQUENCE [LARGE SCALE GENOMIC DNA]</scope>
    <source>
        <strain evidence="8 9">JC271</strain>
    </source>
</reference>
<dbReference type="PATRIC" id="fig|1560234.3.peg.1761"/>
<dbReference type="Pfam" id="PF00015">
    <property type="entry name" value="MCPsignal"/>
    <property type="match status" value="1"/>
</dbReference>
<dbReference type="GO" id="GO:0007165">
    <property type="term" value="P:signal transduction"/>
    <property type="evidence" value="ECO:0007669"/>
    <property type="project" value="UniProtKB-KW"/>
</dbReference>
<evidence type="ECO:0000313" key="9">
    <source>
        <dbReference type="Proteomes" id="UP000091979"/>
    </source>
</evidence>
<evidence type="ECO:0000313" key="8">
    <source>
        <dbReference type="EMBL" id="OBQ46365.1"/>
    </source>
</evidence>
<dbReference type="InterPro" id="IPR004090">
    <property type="entry name" value="Chemotax_Me-accpt_rcpt"/>
</dbReference>
<dbReference type="RefSeq" id="WP_066857133.1">
    <property type="nucleotide sequence ID" value="NZ_JXMS01000026.1"/>
</dbReference>
<dbReference type="STRING" id="1560234.SP90_13235"/>
<feature type="coiled-coil region" evidence="4">
    <location>
        <begin position="385"/>
        <end position="429"/>
    </location>
</feature>
<evidence type="ECO:0000256" key="3">
    <source>
        <dbReference type="PROSITE-ProRule" id="PRU00284"/>
    </source>
</evidence>
<organism evidence="8 9">
    <name type="scientific">Halodesulfovibrio spirochaetisodalis</name>
    <dbReference type="NCBI Taxonomy" id="1560234"/>
    <lineage>
        <taxon>Bacteria</taxon>
        <taxon>Pseudomonadati</taxon>
        <taxon>Thermodesulfobacteriota</taxon>
        <taxon>Desulfovibrionia</taxon>
        <taxon>Desulfovibrionales</taxon>
        <taxon>Desulfovibrionaceae</taxon>
        <taxon>Halodesulfovibrio</taxon>
    </lineage>
</organism>
<dbReference type="PANTHER" id="PTHR32089:SF112">
    <property type="entry name" value="LYSOZYME-LIKE PROTEIN-RELATED"/>
    <property type="match status" value="1"/>
</dbReference>
<dbReference type="CDD" id="cd12913">
    <property type="entry name" value="PDC1_MCP_like"/>
    <property type="match status" value="1"/>
</dbReference>
<dbReference type="PRINTS" id="PR00260">
    <property type="entry name" value="CHEMTRNSDUCR"/>
</dbReference>
<dbReference type="OrthoDB" id="9814362at2"/>
<dbReference type="Proteomes" id="UP000091979">
    <property type="component" value="Unassembled WGS sequence"/>
</dbReference>
<keyword evidence="4" id="KW-0175">Coiled coil</keyword>
<dbReference type="PANTHER" id="PTHR32089">
    <property type="entry name" value="METHYL-ACCEPTING CHEMOTAXIS PROTEIN MCPB"/>
    <property type="match status" value="1"/>
</dbReference>
<dbReference type="Gene3D" id="3.30.450.20">
    <property type="entry name" value="PAS domain"/>
    <property type="match status" value="2"/>
</dbReference>
<protein>
    <recommendedName>
        <fullName evidence="7">Methyl-accepting transducer domain-containing protein</fullName>
    </recommendedName>
</protein>
<evidence type="ECO:0000259" key="7">
    <source>
        <dbReference type="PROSITE" id="PS50111"/>
    </source>
</evidence>
<dbReference type="PROSITE" id="PS50111">
    <property type="entry name" value="CHEMOTAXIS_TRANSDUC_2"/>
    <property type="match status" value="1"/>
</dbReference>
<feature type="domain" description="Methyl-accepting transducer" evidence="7">
    <location>
        <begin position="441"/>
        <end position="677"/>
    </location>
</feature>
<evidence type="ECO:0000256" key="6">
    <source>
        <dbReference type="SAM" id="Phobius"/>
    </source>
</evidence>
<comment type="similarity">
    <text evidence="2">Belongs to the methyl-accepting chemotaxis (MCP) protein family.</text>
</comment>
<accession>A0A1B7XAG4</accession>
<dbReference type="AlphaFoldDB" id="A0A1B7XAG4"/>
<dbReference type="Gene3D" id="1.10.287.950">
    <property type="entry name" value="Methyl-accepting chemotaxis protein"/>
    <property type="match status" value="1"/>
</dbReference>
<dbReference type="SMART" id="SM00283">
    <property type="entry name" value="MA"/>
    <property type="match status" value="1"/>
</dbReference>
<dbReference type="CDD" id="cd11386">
    <property type="entry name" value="MCP_signal"/>
    <property type="match status" value="1"/>
</dbReference>
<dbReference type="Gene3D" id="6.10.340.10">
    <property type="match status" value="1"/>
</dbReference>
<dbReference type="GO" id="GO:0016020">
    <property type="term" value="C:membrane"/>
    <property type="evidence" value="ECO:0007669"/>
    <property type="project" value="InterPro"/>
</dbReference>
<gene>
    <name evidence="8" type="ORF">SP90_13235</name>
</gene>
<dbReference type="InterPro" id="IPR004089">
    <property type="entry name" value="MCPsignal_dom"/>
</dbReference>
<keyword evidence="6" id="KW-0472">Membrane</keyword>
<dbReference type="EMBL" id="JXMS01000026">
    <property type="protein sequence ID" value="OBQ46365.1"/>
    <property type="molecule type" value="Genomic_DNA"/>
</dbReference>
<evidence type="ECO:0000256" key="2">
    <source>
        <dbReference type="ARBA" id="ARBA00029447"/>
    </source>
</evidence>
<name>A0A1B7XAG4_9BACT</name>
<sequence>MRLDSIKVRITSFSGITLLIVMVALIGVAGNTMWNSSIEDALVNAEAIALGYASKTQTELDKALVISRTMATSLGGMRESQYLDRVAIDAMLKNVLAANPRLLGSYTIWEPNKFDARDDNYADEEGYDESGQYIPFWTRDGSGGYKVKPLSDYGTEGYYLVPKSVQQEVIINPYRYEHDGIAEYITSLVCPIFVHEKFVGIAGIDINLTFLQVQANEEKIFDGAGELSVIAYNGEVVAFSGQPANVGRNISELYPELDGLNDQIKAGKVQILFNEKIGKYQIFEPIWVGKAKAPWGVMVTLPKSFITDKATSKVVDLVITALAFMLLGLAGMWIVASKIANPLIKMSKAANVVADSSFQKLDGIPEEKEFYGELLDLHRSFSSMVEQAVAALGNAETQSNEARDKARVAEQAVKESEQAKREGEQAMQRGIAQAASRIQDVVERVSSASEQLSVQVAHSSEGALIQRDRTTEAATAIEEMNATVLEVAKNASEAAANADASKSRAVEGATVVSEVVQSITEINNQIAEMKTGLDELGEQAEGIGQIMNVISDIADQTNLLALNAAIEAARAGEAGRGFAVVADEVRKLAEKTMAATSEVGQAISSIQSGTRNNITSMDRVAVVVENSTVQAQQSGSSLAAIVEFAESTADQVRAIATASEEQAATSEQIHRSTEEVSRVSTENNESMEQASEALAELSTLTGDLAAIVREMQQG</sequence>
<dbReference type="SUPFAM" id="SSF58104">
    <property type="entry name" value="Methyl-accepting chemotaxis protein (MCP) signaling domain"/>
    <property type="match status" value="1"/>
</dbReference>
<dbReference type="GO" id="GO:0006935">
    <property type="term" value="P:chemotaxis"/>
    <property type="evidence" value="ECO:0007669"/>
    <property type="project" value="InterPro"/>
</dbReference>
<keyword evidence="1 3" id="KW-0807">Transducer</keyword>
<evidence type="ECO:0000256" key="4">
    <source>
        <dbReference type="SAM" id="Coils"/>
    </source>
</evidence>
<keyword evidence="9" id="KW-1185">Reference proteome</keyword>
<feature type="transmembrane region" description="Helical" evidence="6">
    <location>
        <begin position="317"/>
        <end position="336"/>
    </location>
</feature>
<feature type="transmembrane region" description="Helical" evidence="6">
    <location>
        <begin position="12"/>
        <end position="34"/>
    </location>
</feature>
<dbReference type="Pfam" id="PF22673">
    <property type="entry name" value="MCP-like_PDC_1"/>
    <property type="match status" value="1"/>
</dbReference>
<keyword evidence="6" id="KW-1133">Transmembrane helix</keyword>
<feature type="compositionally biased region" description="Basic and acidic residues" evidence="5">
    <location>
        <begin position="668"/>
        <end position="677"/>
    </location>
</feature>
<comment type="caution">
    <text evidence="8">The sequence shown here is derived from an EMBL/GenBank/DDBJ whole genome shotgun (WGS) entry which is preliminary data.</text>
</comment>
<dbReference type="GO" id="GO:0004888">
    <property type="term" value="F:transmembrane signaling receptor activity"/>
    <property type="evidence" value="ECO:0007669"/>
    <property type="project" value="InterPro"/>
</dbReference>
<feature type="region of interest" description="Disordered" evidence="5">
    <location>
        <begin position="660"/>
        <end position="685"/>
    </location>
</feature>